<feature type="domain" description="HTH araC/xylS-type" evidence="4">
    <location>
        <begin position="149"/>
        <end position="246"/>
    </location>
</feature>
<dbReference type="PANTHER" id="PTHR11019">
    <property type="entry name" value="HTH-TYPE TRANSCRIPTIONAL REGULATOR NIMR"/>
    <property type="match status" value="1"/>
</dbReference>
<evidence type="ECO:0000259" key="4">
    <source>
        <dbReference type="PROSITE" id="PS01124"/>
    </source>
</evidence>
<feature type="compositionally biased region" description="Polar residues" evidence="3">
    <location>
        <begin position="1"/>
        <end position="16"/>
    </location>
</feature>
<evidence type="ECO:0000313" key="6">
    <source>
        <dbReference type="Proteomes" id="UP000517916"/>
    </source>
</evidence>
<name>A0ABR6B9I3_9PSEU</name>
<keyword evidence="1" id="KW-0805">Transcription regulation</keyword>
<dbReference type="Pfam" id="PF07883">
    <property type="entry name" value="Cupin_2"/>
    <property type="match status" value="1"/>
</dbReference>
<dbReference type="SMART" id="SM00342">
    <property type="entry name" value="HTH_ARAC"/>
    <property type="match status" value="1"/>
</dbReference>
<evidence type="ECO:0000256" key="3">
    <source>
        <dbReference type="SAM" id="MobiDB-lite"/>
    </source>
</evidence>
<gene>
    <name evidence="5" type="ORF">BC739_000701</name>
</gene>
<dbReference type="InterPro" id="IPR009057">
    <property type="entry name" value="Homeodomain-like_sf"/>
</dbReference>
<dbReference type="SUPFAM" id="SSF51182">
    <property type="entry name" value="RmlC-like cupins"/>
    <property type="match status" value="1"/>
</dbReference>
<dbReference type="EMBL" id="JACJID010000001">
    <property type="protein sequence ID" value="MBA8923504.1"/>
    <property type="molecule type" value="Genomic_DNA"/>
</dbReference>
<dbReference type="Gene3D" id="2.60.120.10">
    <property type="entry name" value="Jelly Rolls"/>
    <property type="match status" value="1"/>
</dbReference>
<feature type="region of interest" description="Disordered" evidence="3">
    <location>
        <begin position="1"/>
        <end position="25"/>
    </location>
</feature>
<dbReference type="Gene3D" id="1.10.10.60">
    <property type="entry name" value="Homeodomain-like"/>
    <property type="match status" value="1"/>
</dbReference>
<dbReference type="InterPro" id="IPR011051">
    <property type="entry name" value="RmlC_Cupin_sf"/>
</dbReference>
<dbReference type="Proteomes" id="UP000517916">
    <property type="component" value="Unassembled WGS sequence"/>
</dbReference>
<keyword evidence="6" id="KW-1185">Reference proteome</keyword>
<evidence type="ECO:0000313" key="5">
    <source>
        <dbReference type="EMBL" id="MBA8923504.1"/>
    </source>
</evidence>
<dbReference type="InterPro" id="IPR018060">
    <property type="entry name" value="HTH_AraC"/>
</dbReference>
<evidence type="ECO:0000256" key="2">
    <source>
        <dbReference type="ARBA" id="ARBA00023163"/>
    </source>
</evidence>
<reference evidence="5 6" key="1">
    <citation type="submission" date="2020-08" db="EMBL/GenBank/DDBJ databases">
        <title>Genomic Encyclopedia of Archaeal and Bacterial Type Strains, Phase II (KMG-II): from individual species to whole genera.</title>
        <authorList>
            <person name="Goeker M."/>
        </authorList>
    </citation>
    <scope>NUCLEOTIDE SEQUENCE [LARGE SCALE GENOMIC DNA]</scope>
    <source>
        <strain evidence="5 6">DSM 43850</strain>
    </source>
</reference>
<dbReference type="SUPFAM" id="SSF46689">
    <property type="entry name" value="Homeodomain-like"/>
    <property type="match status" value="1"/>
</dbReference>
<evidence type="ECO:0000256" key="1">
    <source>
        <dbReference type="ARBA" id="ARBA00023015"/>
    </source>
</evidence>
<keyword evidence="2" id="KW-0804">Transcription</keyword>
<organism evidence="5 6">
    <name type="scientific">Kutzneria viridogrisea</name>
    <dbReference type="NCBI Taxonomy" id="47990"/>
    <lineage>
        <taxon>Bacteria</taxon>
        <taxon>Bacillati</taxon>
        <taxon>Actinomycetota</taxon>
        <taxon>Actinomycetes</taxon>
        <taxon>Pseudonocardiales</taxon>
        <taxon>Pseudonocardiaceae</taxon>
        <taxon>Kutzneria</taxon>
    </lineage>
</organism>
<dbReference type="Pfam" id="PF12833">
    <property type="entry name" value="HTH_18"/>
    <property type="match status" value="1"/>
</dbReference>
<sequence>MSQIRHQPIAPTQTESHPAGDVIPRHRHDDHQLVYVSAGVLAIKTEQGDWVASPHRAAWIPAGTWHEHRFYGQSEVHTVGFPVRELPQADPAPAVLAVDGLLRELLVACTDPALSAGERRRIRAVLKERLHHAAVQPLSLPAAQDPRLARACQLVVDDLRRPRSLPWLARQVAASERTLTRLFRTEFGTTYPQWRTSVRMFHAMVQLAEGATVTETAHRCGWATTSAFVDTFSRTMGQTPGAYRSAAIP</sequence>
<comment type="caution">
    <text evidence="5">The sequence shown here is derived from an EMBL/GenBank/DDBJ whole genome shotgun (WGS) entry which is preliminary data.</text>
</comment>
<proteinExistence type="predicted"/>
<dbReference type="RefSeq" id="WP_025358885.1">
    <property type="nucleotide sequence ID" value="NZ_BAAABQ010000041.1"/>
</dbReference>
<accession>A0ABR6B9I3</accession>
<protein>
    <submittedName>
        <fullName evidence="5">AraC-like DNA-binding protein</fullName>
    </submittedName>
</protein>
<dbReference type="InterPro" id="IPR014710">
    <property type="entry name" value="RmlC-like_jellyroll"/>
</dbReference>
<dbReference type="PANTHER" id="PTHR11019:SF199">
    <property type="entry name" value="HTH-TYPE TRANSCRIPTIONAL REGULATOR NIMR"/>
    <property type="match status" value="1"/>
</dbReference>
<dbReference type="PROSITE" id="PS01124">
    <property type="entry name" value="HTH_ARAC_FAMILY_2"/>
    <property type="match status" value="1"/>
</dbReference>
<dbReference type="CDD" id="cd06124">
    <property type="entry name" value="cupin_NimR-like_N"/>
    <property type="match status" value="1"/>
</dbReference>
<dbReference type="InterPro" id="IPR013096">
    <property type="entry name" value="Cupin_2"/>
</dbReference>